<gene>
    <name evidence="1" type="ORF">SAMN05421762_1364</name>
</gene>
<evidence type="ECO:0000313" key="2">
    <source>
        <dbReference type="Proteomes" id="UP000231644"/>
    </source>
</evidence>
<protein>
    <submittedName>
        <fullName evidence="1">Uncharacterized protein</fullName>
    </submittedName>
</protein>
<dbReference type="Proteomes" id="UP000231644">
    <property type="component" value="Unassembled WGS sequence"/>
</dbReference>
<name>A0A1I1K6R1_9RHOB</name>
<accession>A0A1I1K6R1</accession>
<reference evidence="1 2" key="1">
    <citation type="submission" date="2016-10" db="EMBL/GenBank/DDBJ databases">
        <authorList>
            <person name="de Groot N.N."/>
        </authorList>
    </citation>
    <scope>NUCLEOTIDE SEQUENCE [LARGE SCALE GENOMIC DNA]</scope>
    <source>
        <strain evidence="1 2">DSM 29619</strain>
    </source>
</reference>
<keyword evidence="2" id="KW-1185">Reference proteome</keyword>
<evidence type="ECO:0000313" key="1">
    <source>
        <dbReference type="EMBL" id="SFC56667.1"/>
    </source>
</evidence>
<proteinExistence type="predicted"/>
<dbReference type="RefSeq" id="WP_093452384.1">
    <property type="nucleotide sequence ID" value="NZ_FNZG01000003.1"/>
</dbReference>
<organism evidence="1 2">
    <name type="scientific">Pseudooceanicola nitratireducens</name>
    <dbReference type="NCBI Taxonomy" id="517719"/>
    <lineage>
        <taxon>Bacteria</taxon>
        <taxon>Pseudomonadati</taxon>
        <taxon>Pseudomonadota</taxon>
        <taxon>Alphaproteobacteria</taxon>
        <taxon>Rhodobacterales</taxon>
        <taxon>Paracoccaceae</taxon>
        <taxon>Pseudooceanicola</taxon>
    </lineage>
</organism>
<sequence length="161" mass="17904">MPFSIDIFDDEPYEIRIHKNSLEILATVPIGHNPVNGNLYSAHVALIRLEPYEGTNKAELLFEIVETSGDNKNFFDNGLETQRFLSGADRTTVLEVICAVITSIVAERRPDVIVMTTSQPNLPAKALTKYRKVSQAIRLAGYDGGKGNSFDGQSIWMFVKT</sequence>
<dbReference type="EMBL" id="FOLX01000001">
    <property type="protein sequence ID" value="SFC56667.1"/>
    <property type="molecule type" value="Genomic_DNA"/>
</dbReference>
<dbReference type="OrthoDB" id="7567187at2"/>
<dbReference type="AlphaFoldDB" id="A0A1I1K6R1"/>